<feature type="compositionally biased region" description="Low complexity" evidence="1">
    <location>
        <begin position="159"/>
        <end position="171"/>
    </location>
</feature>
<feature type="region of interest" description="Disordered" evidence="1">
    <location>
        <begin position="311"/>
        <end position="363"/>
    </location>
</feature>
<evidence type="ECO:0000256" key="1">
    <source>
        <dbReference type="SAM" id="MobiDB-lite"/>
    </source>
</evidence>
<evidence type="ECO:0000313" key="5">
    <source>
        <dbReference type="Proteomes" id="UP001152803"/>
    </source>
</evidence>
<feature type="chain" id="PRO_5040306666" evidence="3">
    <location>
        <begin position="36"/>
        <end position="363"/>
    </location>
</feature>
<feature type="signal peptide" evidence="3">
    <location>
        <begin position="1"/>
        <end position="35"/>
    </location>
</feature>
<keyword evidence="2" id="KW-1133">Transmembrane helix</keyword>
<evidence type="ECO:0000256" key="3">
    <source>
        <dbReference type="SAM" id="SignalP"/>
    </source>
</evidence>
<feature type="compositionally biased region" description="Polar residues" evidence="1">
    <location>
        <begin position="103"/>
        <end position="158"/>
    </location>
</feature>
<feature type="transmembrane region" description="Helical" evidence="2">
    <location>
        <begin position="236"/>
        <end position="258"/>
    </location>
</feature>
<sequence length="363" mass="38387">MQLRSQEDGKMSSAQCLHWLLFSISLLLYISLSASSTTVPSPSVHNSDQKYAGAAGNSNAITESLAQGSTVTSSIQPDTITTESPSFSQNSIFTTIISPSSTQDNSTDIATTNSTDMATTNSTDMATTNSTDMPTTNSTDMPTTNSTDMPTTNSTNMATTPLPVTTDVTPTIKLTTTENSPTSPTQFTPFISSTSVPPSQSAQTTVTHMSTSGPTETVNTTSSFKEPPLGLSRSEAALTIFCGLMLGLTVLAITGYSLHRCKQKSSQYIHQPLYNSSEDTGDRSVPDDTLVISGGLYDGPEIFNSSLAADEDMGFHSDPPPFAPQPAQFRLEFLSEAQPKPPPKPPGSGGSSLQTFQPFDAND</sequence>
<dbReference type="Proteomes" id="UP001152803">
    <property type="component" value="Unassembled WGS sequence"/>
</dbReference>
<comment type="caution">
    <text evidence="4">The sequence shown here is derived from an EMBL/GenBank/DDBJ whole genome shotgun (WGS) entry which is preliminary data.</text>
</comment>
<keyword evidence="3" id="KW-0732">Signal</keyword>
<proteinExistence type="predicted"/>
<gene>
    <name evidence="4" type="ORF">COCON_G00148800</name>
</gene>
<dbReference type="OrthoDB" id="9909389at2759"/>
<evidence type="ECO:0000256" key="2">
    <source>
        <dbReference type="SAM" id="Phobius"/>
    </source>
</evidence>
<dbReference type="EMBL" id="JAFJMO010000010">
    <property type="protein sequence ID" value="KAJ8265781.1"/>
    <property type="molecule type" value="Genomic_DNA"/>
</dbReference>
<protein>
    <submittedName>
        <fullName evidence="4">Uncharacterized protein</fullName>
    </submittedName>
</protein>
<organism evidence="4 5">
    <name type="scientific">Conger conger</name>
    <name type="common">Conger eel</name>
    <name type="synonym">Muraena conger</name>
    <dbReference type="NCBI Taxonomy" id="82655"/>
    <lineage>
        <taxon>Eukaryota</taxon>
        <taxon>Metazoa</taxon>
        <taxon>Chordata</taxon>
        <taxon>Craniata</taxon>
        <taxon>Vertebrata</taxon>
        <taxon>Euteleostomi</taxon>
        <taxon>Actinopterygii</taxon>
        <taxon>Neopterygii</taxon>
        <taxon>Teleostei</taxon>
        <taxon>Anguilliformes</taxon>
        <taxon>Congridae</taxon>
        <taxon>Conger</taxon>
    </lineage>
</organism>
<name>A0A9Q1DC78_CONCO</name>
<keyword evidence="2" id="KW-0812">Transmembrane</keyword>
<feature type="region of interest" description="Disordered" evidence="1">
    <location>
        <begin position="98"/>
        <end position="229"/>
    </location>
</feature>
<reference evidence="4" key="1">
    <citation type="journal article" date="2023" name="Science">
        <title>Genome structures resolve the early diversification of teleost fishes.</title>
        <authorList>
            <person name="Parey E."/>
            <person name="Louis A."/>
            <person name="Montfort J."/>
            <person name="Bouchez O."/>
            <person name="Roques C."/>
            <person name="Iampietro C."/>
            <person name="Lluch J."/>
            <person name="Castinel A."/>
            <person name="Donnadieu C."/>
            <person name="Desvignes T."/>
            <person name="Floi Bucao C."/>
            <person name="Jouanno E."/>
            <person name="Wen M."/>
            <person name="Mejri S."/>
            <person name="Dirks R."/>
            <person name="Jansen H."/>
            <person name="Henkel C."/>
            <person name="Chen W.J."/>
            <person name="Zahm M."/>
            <person name="Cabau C."/>
            <person name="Klopp C."/>
            <person name="Thompson A.W."/>
            <person name="Robinson-Rechavi M."/>
            <person name="Braasch I."/>
            <person name="Lecointre G."/>
            <person name="Bobe J."/>
            <person name="Postlethwait J.H."/>
            <person name="Berthelot C."/>
            <person name="Roest Crollius H."/>
            <person name="Guiguen Y."/>
        </authorList>
    </citation>
    <scope>NUCLEOTIDE SEQUENCE</scope>
    <source>
        <strain evidence="4">Concon-B</strain>
    </source>
</reference>
<evidence type="ECO:0000313" key="4">
    <source>
        <dbReference type="EMBL" id="KAJ8265781.1"/>
    </source>
</evidence>
<keyword evidence="2" id="KW-0472">Membrane</keyword>
<accession>A0A9Q1DC78</accession>
<dbReference type="AlphaFoldDB" id="A0A9Q1DC78"/>
<keyword evidence="5" id="KW-1185">Reference proteome</keyword>
<feature type="compositionally biased region" description="Polar residues" evidence="1">
    <location>
        <begin position="172"/>
        <end position="224"/>
    </location>
</feature>